<name>A0A0A9HKZ7_ARUDO</name>
<accession>A0A0A9HKZ7</accession>
<organism evidence="1">
    <name type="scientific">Arundo donax</name>
    <name type="common">Giant reed</name>
    <name type="synonym">Donax arundinaceus</name>
    <dbReference type="NCBI Taxonomy" id="35708"/>
    <lineage>
        <taxon>Eukaryota</taxon>
        <taxon>Viridiplantae</taxon>
        <taxon>Streptophyta</taxon>
        <taxon>Embryophyta</taxon>
        <taxon>Tracheophyta</taxon>
        <taxon>Spermatophyta</taxon>
        <taxon>Magnoliopsida</taxon>
        <taxon>Liliopsida</taxon>
        <taxon>Poales</taxon>
        <taxon>Poaceae</taxon>
        <taxon>PACMAD clade</taxon>
        <taxon>Arundinoideae</taxon>
        <taxon>Arundineae</taxon>
        <taxon>Arundo</taxon>
    </lineage>
</organism>
<reference evidence="1" key="2">
    <citation type="journal article" date="2015" name="Data Brief">
        <title>Shoot transcriptome of the giant reed, Arundo donax.</title>
        <authorList>
            <person name="Barrero R.A."/>
            <person name="Guerrero F.D."/>
            <person name="Moolhuijzen P."/>
            <person name="Goolsby J.A."/>
            <person name="Tidwell J."/>
            <person name="Bellgard S.E."/>
            <person name="Bellgard M.I."/>
        </authorList>
    </citation>
    <scope>NUCLEOTIDE SEQUENCE</scope>
    <source>
        <tissue evidence="1">Shoot tissue taken approximately 20 cm above the soil surface</tissue>
    </source>
</reference>
<reference evidence="1" key="1">
    <citation type="submission" date="2014-09" db="EMBL/GenBank/DDBJ databases">
        <authorList>
            <person name="Magalhaes I.L.F."/>
            <person name="Oliveira U."/>
            <person name="Santos F.R."/>
            <person name="Vidigal T.H.D.A."/>
            <person name="Brescovit A.D."/>
            <person name="Santos A.J."/>
        </authorList>
    </citation>
    <scope>NUCLEOTIDE SEQUENCE</scope>
    <source>
        <tissue evidence="1">Shoot tissue taken approximately 20 cm above the soil surface</tissue>
    </source>
</reference>
<protein>
    <submittedName>
        <fullName evidence="1">Uncharacterized protein</fullName>
    </submittedName>
</protein>
<proteinExistence type="predicted"/>
<dbReference type="AlphaFoldDB" id="A0A0A9HKZ7"/>
<sequence>MKNSSIIRSIEWFIRTRFSSLHAYAIKSVICNL</sequence>
<dbReference type="EMBL" id="GBRH01162370">
    <property type="protein sequence ID" value="JAE35526.1"/>
    <property type="molecule type" value="Transcribed_RNA"/>
</dbReference>
<evidence type="ECO:0000313" key="1">
    <source>
        <dbReference type="EMBL" id="JAE35526.1"/>
    </source>
</evidence>